<keyword evidence="7" id="KW-0175">Coiled coil</keyword>
<evidence type="ECO:0000256" key="6">
    <source>
        <dbReference type="ARBA" id="ARBA00023015"/>
    </source>
</evidence>
<keyword evidence="3" id="KW-0479">Metal-binding</keyword>
<keyword evidence="9" id="KW-0804">Transcription</keyword>
<evidence type="ECO:0000256" key="7">
    <source>
        <dbReference type="ARBA" id="ARBA00023054"/>
    </source>
</evidence>
<dbReference type="Gene3D" id="6.20.210.20">
    <property type="entry name" value="THAP domain"/>
    <property type="match status" value="1"/>
</dbReference>
<dbReference type="PANTHER" id="PTHR46600:SF1">
    <property type="entry name" value="THAP DOMAIN-CONTAINING PROTEIN 1"/>
    <property type="match status" value="1"/>
</dbReference>
<evidence type="ECO:0000259" key="13">
    <source>
        <dbReference type="PROSITE" id="PS50950"/>
    </source>
</evidence>
<dbReference type="GO" id="GO:0043565">
    <property type="term" value="F:sequence-specific DNA binding"/>
    <property type="evidence" value="ECO:0007669"/>
    <property type="project" value="InterPro"/>
</dbReference>
<feature type="domain" description="THAP-type" evidence="13">
    <location>
        <begin position="3"/>
        <end position="76"/>
    </location>
</feature>
<protein>
    <recommendedName>
        <fullName evidence="13">THAP-type domain-containing protein</fullName>
    </recommendedName>
</protein>
<evidence type="ECO:0000256" key="12">
    <source>
        <dbReference type="PROSITE-ProRule" id="PRU00309"/>
    </source>
</evidence>
<comment type="similarity">
    <text evidence="2">Belongs to the THAP1 family.</text>
</comment>
<evidence type="ECO:0000256" key="5">
    <source>
        <dbReference type="ARBA" id="ARBA00022833"/>
    </source>
</evidence>
<evidence type="ECO:0000256" key="4">
    <source>
        <dbReference type="ARBA" id="ARBA00022771"/>
    </source>
</evidence>
<dbReference type="EMBL" id="HACA01020847">
    <property type="protein sequence ID" value="CDW38208.1"/>
    <property type="molecule type" value="Transcribed_RNA"/>
</dbReference>
<feature type="non-terminal residue" evidence="14">
    <location>
        <position position="1"/>
    </location>
</feature>
<keyword evidence="4 12" id="KW-0863">Zinc-finger</keyword>
<dbReference type="PROSITE" id="PS50950">
    <property type="entry name" value="ZF_THAP"/>
    <property type="match status" value="1"/>
</dbReference>
<dbReference type="AlphaFoldDB" id="A0A0K2UIZ7"/>
<organism evidence="14">
    <name type="scientific">Lepeophtheirus salmonis</name>
    <name type="common">Salmon louse</name>
    <name type="synonym">Caligus salmonis</name>
    <dbReference type="NCBI Taxonomy" id="72036"/>
    <lineage>
        <taxon>Eukaryota</taxon>
        <taxon>Metazoa</taxon>
        <taxon>Ecdysozoa</taxon>
        <taxon>Arthropoda</taxon>
        <taxon>Crustacea</taxon>
        <taxon>Multicrustacea</taxon>
        <taxon>Hexanauplia</taxon>
        <taxon>Copepoda</taxon>
        <taxon>Siphonostomatoida</taxon>
        <taxon>Caligidae</taxon>
        <taxon>Lepeophtheirus</taxon>
    </lineage>
</organism>
<dbReference type="InterPro" id="IPR026516">
    <property type="entry name" value="THAP1/10"/>
</dbReference>
<keyword evidence="8 12" id="KW-0238">DNA-binding</keyword>
<dbReference type="SUPFAM" id="SSF57716">
    <property type="entry name" value="Glucocorticoid receptor-like (DNA-binding domain)"/>
    <property type="match status" value="1"/>
</dbReference>
<dbReference type="GO" id="GO:0008270">
    <property type="term" value="F:zinc ion binding"/>
    <property type="evidence" value="ECO:0007669"/>
    <property type="project" value="UniProtKB-KW"/>
</dbReference>
<dbReference type="GO" id="GO:0005654">
    <property type="term" value="C:nucleoplasm"/>
    <property type="evidence" value="ECO:0007669"/>
    <property type="project" value="UniProtKB-SubCell"/>
</dbReference>
<evidence type="ECO:0000256" key="3">
    <source>
        <dbReference type="ARBA" id="ARBA00022723"/>
    </source>
</evidence>
<evidence type="ECO:0000256" key="9">
    <source>
        <dbReference type="ARBA" id="ARBA00023163"/>
    </source>
</evidence>
<evidence type="ECO:0000256" key="2">
    <source>
        <dbReference type="ARBA" id="ARBA00006177"/>
    </source>
</evidence>
<evidence type="ECO:0000256" key="1">
    <source>
        <dbReference type="ARBA" id="ARBA00004642"/>
    </source>
</evidence>
<accession>A0A0K2UIZ7</accession>
<evidence type="ECO:0000256" key="11">
    <source>
        <dbReference type="ARBA" id="ARBA00023306"/>
    </source>
</evidence>
<dbReference type="InterPro" id="IPR038441">
    <property type="entry name" value="THAP_Znf_sf"/>
</dbReference>
<evidence type="ECO:0000256" key="10">
    <source>
        <dbReference type="ARBA" id="ARBA00023242"/>
    </source>
</evidence>
<comment type="subcellular location">
    <subcellularLocation>
        <location evidence="1">Nucleus</location>
        <location evidence="1">Nucleoplasm</location>
    </subcellularLocation>
</comment>
<evidence type="ECO:0000313" key="14">
    <source>
        <dbReference type="EMBL" id="CDW38208.1"/>
    </source>
</evidence>
<evidence type="ECO:0000256" key="8">
    <source>
        <dbReference type="ARBA" id="ARBA00023125"/>
    </source>
</evidence>
<keyword evidence="5" id="KW-0862">Zinc</keyword>
<name>A0A0K2UIZ7_LEPSM</name>
<keyword evidence="11" id="KW-0131">Cell cycle</keyword>
<dbReference type="Pfam" id="PF05485">
    <property type="entry name" value="THAP"/>
    <property type="match status" value="1"/>
</dbReference>
<proteinExistence type="inferred from homology"/>
<dbReference type="InterPro" id="IPR006612">
    <property type="entry name" value="THAP_Znf"/>
</dbReference>
<reference evidence="14" key="1">
    <citation type="submission" date="2014-05" db="EMBL/GenBank/DDBJ databases">
        <authorList>
            <person name="Chronopoulou M."/>
        </authorList>
    </citation>
    <scope>NUCLEOTIDE SEQUENCE</scope>
    <source>
        <tissue evidence="14">Whole organism</tissue>
    </source>
</reference>
<sequence length="76" mass="9007">YILGEELYKLDYRSRSGAEGITLFSFPRDKFLGRQWVLKTERNLWKPSDNSRLCPKHFEENQFIKNFNSGKASKGY</sequence>
<dbReference type="PANTHER" id="PTHR46600">
    <property type="entry name" value="THAP DOMAIN-CONTAINING"/>
    <property type="match status" value="1"/>
</dbReference>
<keyword evidence="10" id="KW-0539">Nucleus</keyword>
<keyword evidence="6" id="KW-0805">Transcription regulation</keyword>